<keyword evidence="3" id="KW-1185">Reference proteome</keyword>
<dbReference type="Proteomes" id="UP000634522">
    <property type="component" value="Unassembled WGS sequence"/>
</dbReference>
<reference evidence="2 3" key="1">
    <citation type="submission" date="2019-12" db="EMBL/GenBank/DDBJ databases">
        <title>Comparative genomics gives insights into the taxonomy of the Azoarcus-Aromatoleum group and reveals separate origins of nif in the plant-associated Azoarcus and non-plant-associated Aromatoleum sub-groups.</title>
        <authorList>
            <person name="Lafos M."/>
            <person name="Maluk M."/>
            <person name="Batista M."/>
            <person name="Junghare M."/>
            <person name="Carmona M."/>
            <person name="Faoro H."/>
            <person name="Cruz L.M."/>
            <person name="Battistoni F."/>
            <person name="De Souza E."/>
            <person name="Pedrosa F."/>
            <person name="Chen W.-M."/>
            <person name="Poole P.S."/>
            <person name="Dixon R.A."/>
            <person name="James E.K."/>
        </authorList>
    </citation>
    <scope>NUCLEOTIDE SEQUENCE [LARGE SCALE GENOMIC DNA]</scope>
    <source>
        <strain evidence="2 3">T</strain>
    </source>
</reference>
<accession>A0ABX1NET2</accession>
<dbReference type="Gene3D" id="3.40.190.10">
    <property type="entry name" value="Periplasmic binding protein-like II"/>
    <property type="match status" value="2"/>
</dbReference>
<evidence type="ECO:0000256" key="1">
    <source>
        <dbReference type="ARBA" id="ARBA00022729"/>
    </source>
</evidence>
<sequence length="409" mass="45865">MILYEQQAHRLKVLRKLLDRSSCRKRARRAKSLRTTAILRKDLELSTFLPRLLRTVALALACACVLTAASARAARDDTLYAAAIREGRVIVHAATDERIARPLIRDFEQRYPGVRVHYEDLNSGELYRRFLDEAARGEQADVVWSSAMDMQVKLVNDGYAQPWRSAETAALPDWAVWKNEAFGTTFEPVAIAYNRKRLAPADVPTTHAELLRLLAQQPERFRGKLATYEPSTSGLGFMLHTQDELANPVVFWKLAQAFGRTGIATLVSTTGMLDRIASGEALIGYNVLGSYALLRAHEDPAIGVVLPRDYTLVLSRIAFISRGARHPNAARLWLDHLLSREGQQLLAQNPGFFAVRDDVPDDAAAAELRRQLGGAFRPIPIGPGLMTYLDQVKRRDFLRKWQQTLFPAP</sequence>
<dbReference type="PANTHER" id="PTHR30006">
    <property type="entry name" value="THIAMINE-BINDING PERIPLASMIC PROTEIN-RELATED"/>
    <property type="match status" value="1"/>
</dbReference>
<dbReference type="PANTHER" id="PTHR30006:SF25">
    <property type="entry name" value="PHOSPHOGLYCERATE TRANSPORT REGULATORY PROTEIN PGTC"/>
    <property type="match status" value="1"/>
</dbReference>
<organism evidence="2 3">
    <name type="scientific">Aromatoleum toluolicum</name>
    <dbReference type="NCBI Taxonomy" id="90060"/>
    <lineage>
        <taxon>Bacteria</taxon>
        <taxon>Pseudomonadati</taxon>
        <taxon>Pseudomonadota</taxon>
        <taxon>Betaproteobacteria</taxon>
        <taxon>Rhodocyclales</taxon>
        <taxon>Rhodocyclaceae</taxon>
        <taxon>Aromatoleum</taxon>
    </lineage>
</organism>
<gene>
    <name evidence="2" type="ORF">GPA27_10350</name>
</gene>
<dbReference type="EMBL" id="WTVS01000018">
    <property type="protein sequence ID" value="NMF97787.1"/>
    <property type="molecule type" value="Genomic_DNA"/>
</dbReference>
<protein>
    <submittedName>
        <fullName evidence="2">Extracellular solute-binding protein</fullName>
    </submittedName>
</protein>
<keyword evidence="1" id="KW-0732">Signal</keyword>
<dbReference type="Pfam" id="PF13531">
    <property type="entry name" value="SBP_bac_11"/>
    <property type="match status" value="1"/>
</dbReference>
<evidence type="ECO:0000313" key="2">
    <source>
        <dbReference type="EMBL" id="NMF97787.1"/>
    </source>
</evidence>
<proteinExistence type="predicted"/>
<evidence type="ECO:0000313" key="3">
    <source>
        <dbReference type="Proteomes" id="UP000634522"/>
    </source>
</evidence>
<dbReference type="SUPFAM" id="SSF53850">
    <property type="entry name" value="Periplasmic binding protein-like II"/>
    <property type="match status" value="1"/>
</dbReference>
<comment type="caution">
    <text evidence="2">The sequence shown here is derived from an EMBL/GenBank/DDBJ whole genome shotgun (WGS) entry which is preliminary data.</text>
</comment>
<name>A0ABX1NET2_9RHOO</name>